<feature type="transmembrane region" description="Helical" evidence="1">
    <location>
        <begin position="251"/>
        <end position="271"/>
    </location>
</feature>
<protein>
    <recommendedName>
        <fullName evidence="4">Bacterial membrane protein YfhO</fullName>
    </recommendedName>
</protein>
<proteinExistence type="predicted"/>
<dbReference type="InterPro" id="IPR020610">
    <property type="entry name" value="Thiolase_AS"/>
</dbReference>
<dbReference type="PROSITE" id="PS00099">
    <property type="entry name" value="THIOLASE_3"/>
    <property type="match status" value="1"/>
</dbReference>
<feature type="transmembrane region" description="Helical" evidence="1">
    <location>
        <begin position="145"/>
        <end position="164"/>
    </location>
</feature>
<gene>
    <name evidence="2" type="ORF">ACFQ4E_11655</name>
</gene>
<feature type="transmembrane region" description="Helical" evidence="1">
    <location>
        <begin position="171"/>
        <end position="198"/>
    </location>
</feature>
<feature type="transmembrane region" description="Helical" evidence="1">
    <location>
        <begin position="204"/>
        <end position="230"/>
    </location>
</feature>
<organism evidence="2 3">
    <name type="scientific">Litorisediminicola beolgyonensis</name>
    <dbReference type="NCBI Taxonomy" id="1173614"/>
    <lineage>
        <taxon>Bacteria</taxon>
        <taxon>Pseudomonadati</taxon>
        <taxon>Pseudomonadota</taxon>
        <taxon>Alphaproteobacteria</taxon>
        <taxon>Rhodobacterales</taxon>
        <taxon>Paracoccaceae</taxon>
        <taxon>Litorisediminicola</taxon>
    </lineage>
</organism>
<sequence length="631" mass="66698">MRASDPAPRITLSSRDGLLALLALAALHLAFRPYLGIVQDAHLYAAQALARLGAGTIGQDLYFAYGNQDSFAPFTRLYAPLVGALGLSPAHMALWALGLALWLAALIALCRTVFGPTRRAFVAVALVLALNAGYGNGILTYGEPFVTPRLFAEAAALLAVTLTLRRLWIGAGLAALLTCALHPLTGLGTLALVLWLALGSPLRFAVIAAVGIGLMMVFAVLGLGPFPWLFERINDDWFAHLQTLDSITLLTEWRPLVAITAVALPVVALLITRAEGAPLERRLANAALVLAALGLAVSLVGGDLLQNRLVIGLQPWRVALWATLFGNLLLAPLILSGPERWRRLLAFAALVAALEHLTGLRGLASACAALGAGLAYLLRSRNSAPIRILSLLPVAAGLFFLLAGLAVKLTGAAPLSVTLNGVDRLPADYLLRSLAAALALAALTMRLAPVLRTGLIAAALLFAVMPIDQRSEMRRWSEGPTTLDAGTAELLRSGAVYWEGQLAAQWFMLNAANYYSCRQSAGVAFFEGLAVEHARRASGLAGLNTIDLADTAASGCPMRADPKAKGPADPAQLDAACRALPDLDLMVLEAELPGAVHRFDLPVPIVRETADGTREAQPVASYHVYACEGRR</sequence>
<dbReference type="RefSeq" id="WP_386803692.1">
    <property type="nucleotide sequence ID" value="NZ_JBHTMU010000018.1"/>
</dbReference>
<accession>A0ABW3ZIU0</accession>
<name>A0ABW3ZIU0_9RHOB</name>
<evidence type="ECO:0000313" key="2">
    <source>
        <dbReference type="EMBL" id="MFD1343076.1"/>
    </source>
</evidence>
<keyword evidence="1" id="KW-0812">Transmembrane</keyword>
<feature type="transmembrane region" description="Helical" evidence="1">
    <location>
        <begin position="121"/>
        <end position="139"/>
    </location>
</feature>
<keyword evidence="3" id="KW-1185">Reference proteome</keyword>
<dbReference type="Proteomes" id="UP001597135">
    <property type="component" value="Unassembled WGS sequence"/>
</dbReference>
<feature type="transmembrane region" description="Helical" evidence="1">
    <location>
        <begin position="390"/>
        <end position="415"/>
    </location>
</feature>
<feature type="transmembrane region" description="Helical" evidence="1">
    <location>
        <begin position="318"/>
        <end position="338"/>
    </location>
</feature>
<evidence type="ECO:0000256" key="1">
    <source>
        <dbReference type="SAM" id="Phobius"/>
    </source>
</evidence>
<evidence type="ECO:0000313" key="3">
    <source>
        <dbReference type="Proteomes" id="UP001597135"/>
    </source>
</evidence>
<feature type="transmembrane region" description="Helical" evidence="1">
    <location>
        <begin position="358"/>
        <end position="378"/>
    </location>
</feature>
<evidence type="ECO:0008006" key="4">
    <source>
        <dbReference type="Google" id="ProtNLM"/>
    </source>
</evidence>
<feature type="transmembrane region" description="Helical" evidence="1">
    <location>
        <begin position="435"/>
        <end position="465"/>
    </location>
</feature>
<feature type="transmembrane region" description="Helical" evidence="1">
    <location>
        <begin position="92"/>
        <end position="114"/>
    </location>
</feature>
<dbReference type="EMBL" id="JBHTMU010000018">
    <property type="protein sequence ID" value="MFD1343076.1"/>
    <property type="molecule type" value="Genomic_DNA"/>
</dbReference>
<keyword evidence="1" id="KW-0472">Membrane</keyword>
<feature type="transmembrane region" description="Helical" evidence="1">
    <location>
        <begin position="283"/>
        <end position="306"/>
    </location>
</feature>
<reference evidence="3" key="1">
    <citation type="journal article" date="2019" name="Int. J. Syst. Evol. Microbiol.">
        <title>The Global Catalogue of Microorganisms (GCM) 10K type strain sequencing project: providing services to taxonomists for standard genome sequencing and annotation.</title>
        <authorList>
            <consortium name="The Broad Institute Genomics Platform"/>
            <consortium name="The Broad Institute Genome Sequencing Center for Infectious Disease"/>
            <person name="Wu L."/>
            <person name="Ma J."/>
        </authorList>
    </citation>
    <scope>NUCLEOTIDE SEQUENCE [LARGE SCALE GENOMIC DNA]</scope>
    <source>
        <strain evidence="3">CCUG 62953</strain>
    </source>
</reference>
<keyword evidence="1" id="KW-1133">Transmembrane helix</keyword>
<comment type="caution">
    <text evidence="2">The sequence shown here is derived from an EMBL/GenBank/DDBJ whole genome shotgun (WGS) entry which is preliminary data.</text>
</comment>